<dbReference type="GO" id="GO:0008201">
    <property type="term" value="F:heparin binding"/>
    <property type="evidence" value="ECO:0007669"/>
    <property type="project" value="UniProtKB-KW"/>
</dbReference>
<dbReference type="GeneTree" id="ENSGT00530000063503"/>
<evidence type="ECO:0000256" key="16">
    <source>
        <dbReference type="ARBA" id="ARBA00045407"/>
    </source>
</evidence>
<evidence type="ECO:0000256" key="6">
    <source>
        <dbReference type="ARBA" id="ARBA00022674"/>
    </source>
</evidence>
<dbReference type="Gene3D" id="3.30.70.960">
    <property type="entry name" value="SEA domain"/>
    <property type="match status" value="1"/>
</dbReference>
<evidence type="ECO:0000256" key="3">
    <source>
        <dbReference type="ARBA" id="ARBA00004593"/>
    </source>
</evidence>
<dbReference type="OMA" id="HSGIRIC"/>
<dbReference type="SMART" id="SM00200">
    <property type="entry name" value="SEA"/>
    <property type="match status" value="1"/>
</dbReference>
<reference evidence="20" key="1">
    <citation type="submission" date="2025-08" db="UniProtKB">
        <authorList>
            <consortium name="Ensembl"/>
        </authorList>
    </citation>
    <scope>IDENTIFICATION</scope>
</reference>
<keyword evidence="9" id="KW-0730">Sialic acid</keyword>
<comment type="function">
    <text evidence="16">Chondroitin sulfate-, heparin- and hyaluronan-binding protein. May serve to form a basic macromolecular scaffold comprising the insoluble interphotoreceptor matrix.</text>
</comment>
<comment type="subcellular location">
    <subcellularLocation>
        <location evidence="2">Cell projection</location>
        <location evidence="2">Cilium</location>
        <location evidence="2">Photoreceptor outer segment</location>
    </subcellularLocation>
    <subcellularLocation>
        <location evidence="1">Photoreceptor inner segment</location>
    </subcellularLocation>
    <subcellularLocation>
        <location evidence="3">Secreted</location>
        <location evidence="3">Extracellular space</location>
        <location evidence="3">Extracellular matrix</location>
        <location evidence="3">Interphotoreceptor matrix</location>
    </subcellularLocation>
</comment>
<dbReference type="AlphaFoldDB" id="A0A3Q2CIW0"/>
<dbReference type="STRING" id="28743.ENSCVAP00000005186"/>
<evidence type="ECO:0000256" key="8">
    <source>
        <dbReference type="ARBA" id="ARBA00022737"/>
    </source>
</evidence>
<dbReference type="InterPro" id="IPR036364">
    <property type="entry name" value="SEA_dom_sf"/>
</dbReference>
<dbReference type="Proteomes" id="UP000265020">
    <property type="component" value="Unassembled WGS sequence"/>
</dbReference>
<feature type="region of interest" description="Disordered" evidence="17">
    <location>
        <begin position="351"/>
        <end position="386"/>
    </location>
</feature>
<keyword evidence="11" id="KW-0325">Glycoprotein</keyword>
<evidence type="ECO:0000313" key="21">
    <source>
        <dbReference type="Proteomes" id="UP000265020"/>
    </source>
</evidence>
<dbReference type="GO" id="GO:0033165">
    <property type="term" value="C:interphotoreceptor matrix"/>
    <property type="evidence" value="ECO:0007669"/>
    <property type="project" value="UniProtKB-SubCell"/>
</dbReference>
<keyword evidence="10" id="KW-0675">Receptor</keyword>
<name>A0A3Q2CIW0_CYPVA</name>
<evidence type="ECO:0000256" key="9">
    <source>
        <dbReference type="ARBA" id="ARBA00022981"/>
    </source>
</evidence>
<evidence type="ECO:0000256" key="14">
    <source>
        <dbReference type="ARBA" id="ARBA00040753"/>
    </source>
</evidence>
<protein>
    <recommendedName>
        <fullName evidence="14">Interphotoreceptor matrix proteoglycan 1</fullName>
    </recommendedName>
    <alternativeName>
        <fullName evidence="15">Sialoprotein associated with cones and rods</fullName>
    </alternativeName>
</protein>
<evidence type="ECO:0000256" key="11">
    <source>
        <dbReference type="ARBA" id="ARBA00023180"/>
    </source>
</evidence>
<evidence type="ECO:0000256" key="15">
    <source>
        <dbReference type="ARBA" id="ARBA00042018"/>
    </source>
</evidence>
<dbReference type="InterPro" id="IPR039861">
    <property type="entry name" value="IMPG"/>
</dbReference>
<organism evidence="20 21">
    <name type="scientific">Cyprinodon variegatus</name>
    <name type="common">Sheepshead minnow</name>
    <dbReference type="NCBI Taxonomy" id="28743"/>
    <lineage>
        <taxon>Eukaryota</taxon>
        <taxon>Metazoa</taxon>
        <taxon>Chordata</taxon>
        <taxon>Craniata</taxon>
        <taxon>Vertebrata</taxon>
        <taxon>Euteleostomi</taxon>
        <taxon>Actinopterygii</taxon>
        <taxon>Neopterygii</taxon>
        <taxon>Teleostei</taxon>
        <taxon>Neoteleostei</taxon>
        <taxon>Acanthomorphata</taxon>
        <taxon>Ovalentaria</taxon>
        <taxon>Atherinomorphae</taxon>
        <taxon>Cyprinodontiformes</taxon>
        <taxon>Cyprinodontidae</taxon>
        <taxon>Cyprinodon</taxon>
    </lineage>
</organism>
<evidence type="ECO:0000256" key="10">
    <source>
        <dbReference type="ARBA" id="ARBA00023170"/>
    </source>
</evidence>
<keyword evidence="6" id="KW-0358">Heparin-binding</keyword>
<dbReference type="GO" id="GO:0005540">
    <property type="term" value="F:hyaluronic acid binding"/>
    <property type="evidence" value="ECO:0007669"/>
    <property type="project" value="UniProtKB-KW"/>
</dbReference>
<dbReference type="GO" id="GO:0001750">
    <property type="term" value="C:photoreceptor outer segment"/>
    <property type="evidence" value="ECO:0007669"/>
    <property type="project" value="UniProtKB-SubCell"/>
</dbReference>
<evidence type="ECO:0000256" key="1">
    <source>
        <dbReference type="ARBA" id="ARBA00004437"/>
    </source>
</evidence>
<evidence type="ECO:0000256" key="18">
    <source>
        <dbReference type="SAM" id="SignalP"/>
    </source>
</evidence>
<keyword evidence="21" id="KW-1185">Reference proteome</keyword>
<feature type="signal peptide" evidence="18">
    <location>
        <begin position="1"/>
        <end position="23"/>
    </location>
</feature>
<sequence length="636" mass="70931">QINPALCVILSWACIGSPWGLSAAPPRLADLLKTSSGWELSRRRSKRSVFLQPGVRICSQESFEDVLASHQAYYQLRVCQEAVWEAFRIFLDRIPGTSEYQTWVHACQQESLCISDIAKNFSSSEEHISMINRVKKFPDLTEERVTIVMVDREPGDTKERVHGITEEMVPIVTEEPGSEGIEDRVAEVTMEPGFEVTQEGTIPKNVVENVPELIEELATEVPLDRVPEVRQEITHITEGVSEVIEDGVPEIPEEEKELEGFEVGEEELVPKDLKEIVLDRTEEVGLKGTEERVTEAIEDKVPKVTEDMVPKVTEDSVPHVIEDEVSKASKETVSKVTDEGINLHGVNDEVFEEEKPVPEVEQVPGVEPDPEVEPLPGDRSEPGLSEPSVDAILKEAERGDTGGPLTSPDVKEVSEELDQINVQRNKPGGDILSAGITVLPPVRYVTTPTMTTASHGQELIVFFSLRLTNMDFSEDLFNKTSPEYRSLEHTLLDLLPYLQANLTGFRNLEILNFRKGSVVVNSKMKFARTVPYNITEAVRCILEEFCSSAARKLDMQIDRRSLDVEPADQADPCRFLACGDFSSCVVNSWTKEARCLCEPGFLSEDNQPCRSVCVLQPDYCPDGECHIVPGRGAECR</sequence>
<evidence type="ECO:0000259" key="19">
    <source>
        <dbReference type="PROSITE" id="PS50024"/>
    </source>
</evidence>
<evidence type="ECO:0000256" key="4">
    <source>
        <dbReference type="ARBA" id="ARBA00022525"/>
    </source>
</evidence>
<accession>A0A3Q2CIW0</accession>
<keyword evidence="8" id="KW-0677">Repeat</keyword>
<evidence type="ECO:0000313" key="20">
    <source>
        <dbReference type="Ensembl" id="ENSCVAP00000005186.1"/>
    </source>
</evidence>
<proteinExistence type="predicted"/>
<keyword evidence="13" id="KW-0373">Hyaluronic acid</keyword>
<dbReference type="GO" id="GO:0007601">
    <property type="term" value="P:visual perception"/>
    <property type="evidence" value="ECO:0007669"/>
    <property type="project" value="InterPro"/>
</dbReference>
<evidence type="ECO:0000256" key="2">
    <source>
        <dbReference type="ARBA" id="ARBA00004504"/>
    </source>
</evidence>
<keyword evidence="7 18" id="KW-0732">Signal</keyword>
<keyword evidence="5" id="KW-0272">Extracellular matrix</keyword>
<dbReference type="PANTHER" id="PTHR12199">
    <property type="entry name" value="INTERPHOTORECEPTOR MATRIX PROTEOGLYCAN"/>
    <property type="match status" value="1"/>
</dbReference>
<keyword evidence="12" id="KW-0966">Cell projection</keyword>
<keyword evidence="4" id="KW-0964">Secreted</keyword>
<dbReference type="PANTHER" id="PTHR12199:SF3">
    <property type="entry name" value="INTERPHOTORECEPTOR MATRIX PROTEOGLYCAN 1"/>
    <property type="match status" value="1"/>
</dbReference>
<dbReference type="PROSITE" id="PS50024">
    <property type="entry name" value="SEA"/>
    <property type="match status" value="1"/>
</dbReference>
<reference evidence="20" key="2">
    <citation type="submission" date="2025-09" db="UniProtKB">
        <authorList>
            <consortium name="Ensembl"/>
        </authorList>
    </citation>
    <scope>IDENTIFICATION</scope>
</reference>
<evidence type="ECO:0000256" key="12">
    <source>
        <dbReference type="ARBA" id="ARBA00023273"/>
    </source>
</evidence>
<dbReference type="Pfam" id="PF01390">
    <property type="entry name" value="SEA"/>
    <property type="match status" value="1"/>
</dbReference>
<feature type="domain" description="SEA" evidence="19">
    <location>
        <begin position="457"/>
        <end position="569"/>
    </location>
</feature>
<feature type="chain" id="PRO_5018785676" description="Interphotoreceptor matrix proteoglycan 1" evidence="18">
    <location>
        <begin position="24"/>
        <end position="636"/>
    </location>
</feature>
<evidence type="ECO:0000256" key="17">
    <source>
        <dbReference type="SAM" id="MobiDB-lite"/>
    </source>
</evidence>
<dbReference type="SUPFAM" id="SSF82671">
    <property type="entry name" value="SEA domain"/>
    <property type="match status" value="1"/>
</dbReference>
<evidence type="ECO:0000256" key="7">
    <source>
        <dbReference type="ARBA" id="ARBA00022729"/>
    </source>
</evidence>
<evidence type="ECO:0000256" key="5">
    <source>
        <dbReference type="ARBA" id="ARBA00022530"/>
    </source>
</evidence>
<dbReference type="GO" id="GO:0001917">
    <property type="term" value="C:photoreceptor inner segment"/>
    <property type="evidence" value="ECO:0007669"/>
    <property type="project" value="UniProtKB-SubCell"/>
</dbReference>
<dbReference type="Ensembl" id="ENSCVAT00000007100.1">
    <property type="protein sequence ID" value="ENSCVAP00000005186.1"/>
    <property type="gene ID" value="ENSCVAG00000006547.1"/>
</dbReference>
<dbReference type="InterPro" id="IPR000082">
    <property type="entry name" value="SEA_dom"/>
</dbReference>
<evidence type="ECO:0000256" key="13">
    <source>
        <dbReference type="ARBA" id="ARBA00023290"/>
    </source>
</evidence>